<keyword evidence="4 10" id="KW-0378">Hydrolase</keyword>
<dbReference type="EMBL" id="JAENIO010000020">
    <property type="protein sequence ID" value="MBK1834272.1"/>
    <property type="molecule type" value="Genomic_DNA"/>
</dbReference>
<keyword evidence="8 10" id="KW-0464">Manganese</keyword>
<feature type="binding site" evidence="10">
    <location>
        <position position="206"/>
    </location>
    <ligand>
        <name>Mn(2+)</name>
        <dbReference type="ChEBI" id="CHEBI:29035"/>
    </ligand>
</feature>
<dbReference type="NCBIfam" id="TIGR00287">
    <property type="entry name" value="cas1"/>
    <property type="match status" value="1"/>
</dbReference>
<comment type="similarity">
    <text evidence="10">Belongs to the CRISPR-associated endonuclease Cas1 family.</text>
</comment>
<dbReference type="PANTHER" id="PTHR34353">
    <property type="entry name" value="CRISPR-ASSOCIATED ENDONUCLEASE CAS1 1"/>
    <property type="match status" value="1"/>
</dbReference>
<protein>
    <recommendedName>
        <fullName evidence="10">CRISPR-associated endonuclease Cas1</fullName>
        <ecNumber evidence="10">3.1.-.-</ecNumber>
    </recommendedName>
</protein>
<accession>A0A934VMG9</accession>
<dbReference type="Proteomes" id="UP000604083">
    <property type="component" value="Unassembled WGS sequence"/>
</dbReference>
<dbReference type="HAMAP" id="MF_01470">
    <property type="entry name" value="Cas1"/>
    <property type="match status" value="1"/>
</dbReference>
<keyword evidence="7 10" id="KW-0238">DNA-binding</keyword>
<feature type="binding site" evidence="10">
    <location>
        <position position="144"/>
    </location>
    <ligand>
        <name>Mn(2+)</name>
        <dbReference type="ChEBI" id="CHEBI:29035"/>
    </ligand>
</feature>
<dbReference type="GO" id="GO:0004520">
    <property type="term" value="F:DNA endonuclease activity"/>
    <property type="evidence" value="ECO:0007669"/>
    <property type="project" value="InterPro"/>
</dbReference>
<evidence type="ECO:0000256" key="6">
    <source>
        <dbReference type="ARBA" id="ARBA00023118"/>
    </source>
</evidence>
<dbReference type="InterPro" id="IPR050646">
    <property type="entry name" value="Cas1"/>
</dbReference>
<evidence type="ECO:0000256" key="5">
    <source>
        <dbReference type="ARBA" id="ARBA00022842"/>
    </source>
</evidence>
<dbReference type="NCBIfam" id="TIGR03639">
    <property type="entry name" value="cas1_NMENI"/>
    <property type="match status" value="1"/>
</dbReference>
<keyword evidence="3 10" id="KW-0255">Endonuclease</keyword>
<evidence type="ECO:0000256" key="10">
    <source>
        <dbReference type="HAMAP-Rule" id="MF_01470"/>
    </source>
</evidence>
<evidence type="ECO:0000256" key="3">
    <source>
        <dbReference type="ARBA" id="ARBA00022759"/>
    </source>
</evidence>
<dbReference type="AlphaFoldDB" id="A0A934VMG9"/>
<keyword evidence="6 10" id="KW-0051">Antiviral defense</keyword>
<dbReference type="Gene3D" id="1.20.120.920">
    <property type="entry name" value="CRISPR-associated endonuclease Cas1, C-terminal domain"/>
    <property type="match status" value="1"/>
</dbReference>
<dbReference type="GO" id="GO:0016787">
    <property type="term" value="F:hydrolase activity"/>
    <property type="evidence" value="ECO:0007669"/>
    <property type="project" value="UniProtKB-KW"/>
</dbReference>
<gene>
    <name evidence="10 11" type="primary">cas1</name>
    <name evidence="11" type="ORF">JIN78_09390</name>
</gene>
<keyword evidence="5 10" id="KW-0460">Magnesium</keyword>
<dbReference type="GO" id="GO:0043571">
    <property type="term" value="P:maintenance of CRISPR repeat elements"/>
    <property type="evidence" value="ECO:0007669"/>
    <property type="project" value="UniProtKB-UniRule"/>
</dbReference>
<reference evidence="11" key="1">
    <citation type="submission" date="2021-01" db="EMBL/GenBank/DDBJ databases">
        <title>Modified the classification status of verrucomicrobia.</title>
        <authorList>
            <person name="Feng X."/>
        </authorList>
    </citation>
    <scope>NUCLEOTIDE SEQUENCE</scope>
    <source>
        <strain evidence="11">KCTC 12986</strain>
    </source>
</reference>
<dbReference type="PANTHER" id="PTHR34353:SF2">
    <property type="entry name" value="CRISPR-ASSOCIATED ENDONUCLEASE CAS1 1"/>
    <property type="match status" value="1"/>
</dbReference>
<dbReference type="GO" id="GO:0003677">
    <property type="term" value="F:DNA binding"/>
    <property type="evidence" value="ECO:0007669"/>
    <property type="project" value="UniProtKB-KW"/>
</dbReference>
<comment type="subunit">
    <text evidence="9 10">Homodimer, forms a heterotetramer with a Cas2 homodimer.</text>
</comment>
<evidence type="ECO:0000256" key="4">
    <source>
        <dbReference type="ARBA" id="ARBA00022801"/>
    </source>
</evidence>
<evidence type="ECO:0000256" key="1">
    <source>
        <dbReference type="ARBA" id="ARBA00022722"/>
    </source>
</evidence>
<dbReference type="InterPro" id="IPR019855">
    <property type="entry name" value="CRISPR-assoc_Cas1_NMENI"/>
</dbReference>
<evidence type="ECO:0000313" key="12">
    <source>
        <dbReference type="Proteomes" id="UP000604083"/>
    </source>
</evidence>
<dbReference type="InterPro" id="IPR042206">
    <property type="entry name" value="CRISPR-assoc_Cas1_C"/>
</dbReference>
<keyword evidence="1 10" id="KW-0540">Nuclease</keyword>
<keyword evidence="2 10" id="KW-0479">Metal-binding</keyword>
<evidence type="ECO:0000256" key="7">
    <source>
        <dbReference type="ARBA" id="ARBA00023125"/>
    </source>
</evidence>
<evidence type="ECO:0000256" key="8">
    <source>
        <dbReference type="ARBA" id="ARBA00023211"/>
    </source>
</evidence>
<name>A0A934VMG9_9BACT</name>
<dbReference type="InterPro" id="IPR002729">
    <property type="entry name" value="CRISPR-assoc_Cas1"/>
</dbReference>
<dbReference type="EC" id="3.1.-.-" evidence="10"/>
<keyword evidence="12" id="KW-1185">Reference proteome</keyword>
<dbReference type="RefSeq" id="WP_200391706.1">
    <property type="nucleotide sequence ID" value="NZ_JAENIO010000020.1"/>
</dbReference>
<comment type="cofactor">
    <cofactor evidence="10">
        <name>Mg(2+)</name>
        <dbReference type="ChEBI" id="CHEBI:18420"/>
    </cofactor>
    <cofactor evidence="10">
        <name>Mn(2+)</name>
        <dbReference type="ChEBI" id="CHEBI:29035"/>
    </cofactor>
</comment>
<evidence type="ECO:0000313" key="11">
    <source>
        <dbReference type="EMBL" id="MBK1834272.1"/>
    </source>
</evidence>
<dbReference type="Pfam" id="PF01867">
    <property type="entry name" value="Cas_Cas1"/>
    <property type="match status" value="1"/>
</dbReference>
<feature type="binding site" evidence="10">
    <location>
        <position position="221"/>
    </location>
    <ligand>
        <name>Mn(2+)</name>
        <dbReference type="ChEBI" id="CHEBI:29035"/>
    </ligand>
</feature>
<dbReference type="GO" id="GO:0046872">
    <property type="term" value="F:metal ion binding"/>
    <property type="evidence" value="ECO:0007669"/>
    <property type="project" value="UniProtKB-UniRule"/>
</dbReference>
<proteinExistence type="inferred from homology"/>
<sequence length="307" mass="34499">MSYHIVSIDAPSCSLSCKDGQLTCKTDEGTKSLPIEDVAAIVITSFSASIHSKLLLEAAKNGVGLVICENFKPASLVLPANRATDTLLTRAQVVLKAQTRERLWRKTIDAKCQNQLSLARELASEDRRLEKMALLARGRAKTKEAETARLFWRIYADNVAETDDFRRGRNEGGPNPLLNFGYAILLSTVLQNLFAIGIDPTFGISHVTREHSTPLAYDLMEPFRPCVDARVAQWVRENPREDFTWEVDRAFKKWVTGFPLEKVDYFDLTLDVRGVIEGVMRSFRKALVSGQTGDYKPWTRTTTKWAG</sequence>
<evidence type="ECO:0000256" key="2">
    <source>
        <dbReference type="ARBA" id="ARBA00022723"/>
    </source>
</evidence>
<dbReference type="GO" id="GO:0051607">
    <property type="term" value="P:defense response to virus"/>
    <property type="evidence" value="ECO:0007669"/>
    <property type="project" value="UniProtKB-UniRule"/>
</dbReference>
<organism evidence="11 12">
    <name type="scientific">Roseibacillus ishigakijimensis</name>
    <dbReference type="NCBI Taxonomy" id="454146"/>
    <lineage>
        <taxon>Bacteria</taxon>
        <taxon>Pseudomonadati</taxon>
        <taxon>Verrucomicrobiota</taxon>
        <taxon>Verrucomicrobiia</taxon>
        <taxon>Verrucomicrobiales</taxon>
        <taxon>Verrucomicrobiaceae</taxon>
        <taxon>Roseibacillus</taxon>
    </lineage>
</organism>
<dbReference type="InterPro" id="IPR042211">
    <property type="entry name" value="CRISPR-assoc_Cas1_N"/>
</dbReference>
<comment type="function">
    <text evidence="10">CRISPR (clustered regularly interspaced short palindromic repeat), is an adaptive immune system that provides protection against mobile genetic elements (viruses, transposable elements and conjugative plasmids). CRISPR clusters contain spacers, sequences complementary to antecedent mobile elements, and target invading nucleic acids. CRISPR clusters are transcribed and processed into CRISPR RNA (crRNA). Acts as a dsDNA endonuclease. Involved in the integration of spacer DNA into the CRISPR cassette.</text>
</comment>
<dbReference type="Gene3D" id="3.100.10.20">
    <property type="entry name" value="CRISPR-associated endonuclease Cas1, N-terminal domain"/>
    <property type="match status" value="1"/>
</dbReference>
<comment type="caution">
    <text evidence="11">The sequence shown here is derived from an EMBL/GenBank/DDBJ whole genome shotgun (WGS) entry which is preliminary data.</text>
</comment>
<evidence type="ECO:0000256" key="9">
    <source>
        <dbReference type="ARBA" id="ARBA00038592"/>
    </source>
</evidence>